<dbReference type="SUPFAM" id="SSF56784">
    <property type="entry name" value="HAD-like"/>
    <property type="match status" value="1"/>
</dbReference>
<sequence length="195" mass="21248">MTALLIDLYGVLLPGPDADDVARVEAAAGVSGDAARRFWEHFHATRPELDAGTIDDQSWWQRLGRQAAPDADMAEVAAAMMAGHLHQPTDFLRQARELLEGNVICGVLANIPLSLSLQLRDKHRWLEEFHAVIFSCDIALAAPDPRVFAVATDAMRTAARDTLFVSADAAQVAGAERAGMRARLIAPHDDLKEFL</sequence>
<dbReference type="PANTHER" id="PTHR43611:SF3">
    <property type="entry name" value="FLAVIN MONONUCLEOTIDE HYDROLASE 1, CHLOROPLATIC"/>
    <property type="match status" value="1"/>
</dbReference>
<dbReference type="GO" id="GO:0016787">
    <property type="term" value="F:hydrolase activity"/>
    <property type="evidence" value="ECO:0007669"/>
    <property type="project" value="UniProtKB-KW"/>
</dbReference>
<dbReference type="InterPro" id="IPR006439">
    <property type="entry name" value="HAD-SF_hydro_IA"/>
</dbReference>
<comment type="caution">
    <text evidence="1">The sequence shown here is derived from an EMBL/GenBank/DDBJ whole genome shotgun (WGS) entry which is preliminary data.</text>
</comment>
<dbReference type="PRINTS" id="PR00413">
    <property type="entry name" value="HADHALOGNASE"/>
</dbReference>
<organism evidence="1 2">
    <name type="scientific">Corynebacterium guangdongense</name>
    <dbReference type="NCBI Taxonomy" id="1783348"/>
    <lineage>
        <taxon>Bacteria</taxon>
        <taxon>Bacillati</taxon>
        <taxon>Actinomycetota</taxon>
        <taxon>Actinomycetes</taxon>
        <taxon>Mycobacteriales</taxon>
        <taxon>Corynebacteriaceae</taxon>
        <taxon>Corynebacterium</taxon>
    </lineage>
</organism>
<accession>A0ABU2A0J8</accession>
<evidence type="ECO:0000313" key="1">
    <source>
        <dbReference type="EMBL" id="MDR7330705.1"/>
    </source>
</evidence>
<protein>
    <submittedName>
        <fullName evidence="1">Hydrolase of the HAD superfamily</fullName>
    </submittedName>
</protein>
<name>A0ABU2A0J8_9CORY</name>
<reference evidence="1" key="1">
    <citation type="submission" date="2023-07" db="EMBL/GenBank/DDBJ databases">
        <title>Sequencing the genomes of 1000 actinobacteria strains.</title>
        <authorList>
            <person name="Klenk H.-P."/>
        </authorList>
    </citation>
    <scope>NUCLEOTIDE SEQUENCE</scope>
    <source>
        <strain evidence="1">DSM 107476</strain>
    </source>
</reference>
<dbReference type="Gene3D" id="3.40.50.1000">
    <property type="entry name" value="HAD superfamily/HAD-like"/>
    <property type="match status" value="1"/>
</dbReference>
<keyword evidence="1" id="KW-0378">Hydrolase</keyword>
<dbReference type="EMBL" id="JAVDXZ010000001">
    <property type="protein sequence ID" value="MDR7330705.1"/>
    <property type="molecule type" value="Genomic_DNA"/>
</dbReference>
<dbReference type="Proteomes" id="UP001180840">
    <property type="component" value="Unassembled WGS sequence"/>
</dbReference>
<proteinExistence type="predicted"/>
<dbReference type="PANTHER" id="PTHR43611">
    <property type="entry name" value="ALPHA-D-GLUCOSE 1-PHOSPHATE PHOSPHATASE"/>
    <property type="match status" value="1"/>
</dbReference>
<dbReference type="InterPro" id="IPR036412">
    <property type="entry name" value="HAD-like_sf"/>
</dbReference>
<gene>
    <name evidence="1" type="ORF">J2S39_002381</name>
</gene>
<evidence type="ECO:0000313" key="2">
    <source>
        <dbReference type="Proteomes" id="UP001180840"/>
    </source>
</evidence>
<keyword evidence="2" id="KW-1185">Reference proteome</keyword>
<dbReference type="RefSeq" id="WP_290196651.1">
    <property type="nucleotide sequence ID" value="NZ_CP047654.1"/>
</dbReference>
<dbReference type="InterPro" id="IPR023214">
    <property type="entry name" value="HAD_sf"/>
</dbReference>